<dbReference type="STRING" id="993689.GCA_002077135_01468"/>
<accession>A0A4S3KGJ9</accession>
<reference evidence="2 3" key="1">
    <citation type="submission" date="2017-02" db="EMBL/GenBank/DDBJ databases">
        <title>Whole genome sequencing of Metallibacterium scheffleri DSM 24874 (T).</title>
        <authorList>
            <person name="Kumar S."/>
            <person name="Patil P."/>
            <person name="Patil P.B."/>
        </authorList>
    </citation>
    <scope>NUCLEOTIDE SEQUENCE [LARGE SCALE GENOMIC DNA]</scope>
    <source>
        <strain evidence="2 3">DSM 24874</strain>
    </source>
</reference>
<evidence type="ECO:0000313" key="2">
    <source>
        <dbReference type="EMBL" id="THD07775.1"/>
    </source>
</evidence>
<evidence type="ECO:0000256" key="1">
    <source>
        <dbReference type="SAM" id="MobiDB-lite"/>
    </source>
</evidence>
<gene>
    <name evidence="2" type="ORF">B1806_14560</name>
</gene>
<organism evidence="2 3">
    <name type="scientific">Metallibacterium scheffleri</name>
    <dbReference type="NCBI Taxonomy" id="993689"/>
    <lineage>
        <taxon>Bacteria</taxon>
        <taxon>Pseudomonadati</taxon>
        <taxon>Pseudomonadota</taxon>
        <taxon>Gammaproteobacteria</taxon>
        <taxon>Lysobacterales</taxon>
        <taxon>Rhodanobacteraceae</taxon>
        <taxon>Metallibacterium</taxon>
    </lineage>
</organism>
<feature type="region of interest" description="Disordered" evidence="1">
    <location>
        <begin position="45"/>
        <end position="72"/>
    </location>
</feature>
<protein>
    <submittedName>
        <fullName evidence="2">Uncharacterized protein</fullName>
    </submittedName>
</protein>
<name>A0A4S3KGJ9_9GAMM</name>
<dbReference type="AlphaFoldDB" id="A0A4S3KGJ9"/>
<proteinExistence type="predicted"/>
<dbReference type="EMBL" id="MWQO01000056">
    <property type="protein sequence ID" value="THD07775.1"/>
    <property type="molecule type" value="Genomic_DNA"/>
</dbReference>
<comment type="caution">
    <text evidence="2">The sequence shown here is derived from an EMBL/GenBank/DDBJ whole genome shotgun (WGS) entry which is preliminary data.</text>
</comment>
<evidence type="ECO:0000313" key="3">
    <source>
        <dbReference type="Proteomes" id="UP000307749"/>
    </source>
</evidence>
<keyword evidence="3" id="KW-1185">Reference proteome</keyword>
<dbReference type="Proteomes" id="UP000307749">
    <property type="component" value="Unassembled WGS sequence"/>
</dbReference>
<sequence>MNEAVRTATGQVDRNRDETFLVDEFEIVEFEDRTELASAITPKVAGMRASHAPMQHAPAPRKRAASGDALTA</sequence>
<dbReference type="RefSeq" id="WP_081126872.1">
    <property type="nucleotide sequence ID" value="NZ_LDOS01000002.1"/>
</dbReference>